<comment type="caution">
    <text evidence="1">The sequence shown here is derived from an EMBL/GenBank/DDBJ whole genome shotgun (WGS) entry which is preliminary data.</text>
</comment>
<reference evidence="1" key="1">
    <citation type="submission" date="2020-04" db="EMBL/GenBank/DDBJ databases">
        <authorList>
            <person name="Broberg M."/>
        </authorList>
    </citation>
    <scope>NUCLEOTIDE SEQUENCE</scope>
</reference>
<protein>
    <submittedName>
        <fullName evidence="1">Uncharacterized protein</fullName>
    </submittedName>
</protein>
<gene>
    <name evidence="1" type="ORF">CRV2_00018291</name>
</gene>
<keyword evidence="2" id="KW-1185">Reference proteome</keyword>
<accession>A0ACA9UMN0</accession>
<evidence type="ECO:0000313" key="1">
    <source>
        <dbReference type="EMBL" id="CAG9954704.1"/>
    </source>
</evidence>
<proteinExistence type="predicted"/>
<evidence type="ECO:0000313" key="2">
    <source>
        <dbReference type="Proteomes" id="UP000836387"/>
    </source>
</evidence>
<dbReference type="EMBL" id="CADEHS020000573">
    <property type="protein sequence ID" value="CAG9954704.1"/>
    <property type="molecule type" value="Genomic_DNA"/>
</dbReference>
<organism evidence="1 2">
    <name type="scientific">Clonostachys rosea f. rosea IK726</name>
    <dbReference type="NCBI Taxonomy" id="1349383"/>
    <lineage>
        <taxon>Eukaryota</taxon>
        <taxon>Fungi</taxon>
        <taxon>Dikarya</taxon>
        <taxon>Ascomycota</taxon>
        <taxon>Pezizomycotina</taxon>
        <taxon>Sordariomycetes</taxon>
        <taxon>Hypocreomycetidae</taxon>
        <taxon>Hypocreales</taxon>
        <taxon>Bionectriaceae</taxon>
        <taxon>Clonostachys</taxon>
    </lineage>
</organism>
<name>A0ACA9UMN0_BIOOC</name>
<dbReference type="Proteomes" id="UP000836387">
    <property type="component" value="Unassembled WGS sequence"/>
</dbReference>
<reference evidence="1" key="2">
    <citation type="submission" date="2021-10" db="EMBL/GenBank/DDBJ databases">
        <authorList>
            <person name="Piombo E."/>
        </authorList>
    </citation>
    <scope>NUCLEOTIDE SEQUENCE</scope>
</reference>
<sequence>MSILKSRPQLFASLEFLTVLMPTLAPVSTTPYQKVTAILSWLLQAIEFIGSCYGIEETLYGRISRDDEAEIVKQHFDDYILTT</sequence>